<dbReference type="AlphaFoldDB" id="A0A0F7Q0X1"/>
<keyword evidence="1" id="KW-1133">Transmembrane helix</keyword>
<feature type="transmembrane region" description="Helical" evidence="1">
    <location>
        <begin position="64"/>
        <end position="85"/>
    </location>
</feature>
<keyword evidence="1" id="KW-0812">Transmembrane</keyword>
<protein>
    <recommendedName>
        <fullName evidence="4">DUF3021 domain-containing protein</fullName>
    </recommendedName>
</protein>
<keyword evidence="1" id="KW-0472">Membrane</keyword>
<evidence type="ECO:0008006" key="4">
    <source>
        <dbReference type="Google" id="ProtNLM"/>
    </source>
</evidence>
<name>A0A0F7Q0X1_9LACO</name>
<reference evidence="2 3" key="1">
    <citation type="submission" date="2015-04" db="EMBL/GenBank/DDBJ databases">
        <title>Complete genome sequence of Lactobacillus salivarius Ren, a probiotic strain with antitumor activity.</title>
        <authorList>
            <person name="Sun E."/>
            <person name="Zhao L."/>
            <person name="Liu S."/>
            <person name="Zhang M."/>
            <person name="Guo H."/>
            <person name="Ren F."/>
        </authorList>
    </citation>
    <scope>NUCLEOTIDE SEQUENCE [LARGE SCALE GENOMIC DNA]</scope>
    <source>
        <strain evidence="2 3">Ren</strain>
        <plasmid evidence="2 3">pR2</plasmid>
    </source>
</reference>
<evidence type="ECO:0000313" key="3">
    <source>
        <dbReference type="Proteomes" id="UP000035027"/>
    </source>
</evidence>
<accession>A0A0F7Q0X1</accession>
<geneLocation type="plasmid" evidence="2 3">
    <name>pR2</name>
</geneLocation>
<proteinExistence type="predicted"/>
<organism evidence="2 3">
    <name type="scientific">Ligilactobacillus salivarius str. Ren</name>
    <dbReference type="NCBI Taxonomy" id="1194971"/>
    <lineage>
        <taxon>Bacteria</taxon>
        <taxon>Bacillati</taxon>
        <taxon>Bacillota</taxon>
        <taxon>Bacilli</taxon>
        <taxon>Lactobacillales</taxon>
        <taxon>Lactobacillaceae</taxon>
        <taxon>Ligilactobacillus</taxon>
    </lineage>
</organism>
<dbReference type="EMBL" id="CP011405">
    <property type="protein sequence ID" value="AKI05415.1"/>
    <property type="molecule type" value="Genomic_DNA"/>
</dbReference>
<evidence type="ECO:0000256" key="1">
    <source>
        <dbReference type="SAM" id="Phobius"/>
    </source>
</evidence>
<dbReference type="PATRIC" id="fig|1194971.3.peg.1887"/>
<feature type="transmembrane region" description="Helical" evidence="1">
    <location>
        <begin position="7"/>
        <end position="29"/>
    </location>
</feature>
<evidence type="ECO:0000313" key="2">
    <source>
        <dbReference type="EMBL" id="AKI05415.1"/>
    </source>
</evidence>
<dbReference type="Pfam" id="PF11457">
    <property type="entry name" value="DUF3021"/>
    <property type="match status" value="1"/>
</dbReference>
<keyword evidence="2" id="KW-0614">Plasmid</keyword>
<feature type="transmembrane region" description="Helical" evidence="1">
    <location>
        <begin position="91"/>
        <end position="112"/>
    </location>
</feature>
<sequence>MSKNFRNVINCFTNGVGYGATTFLLFVAFDGFQSVTTFNVLSVLIISGLIGVLTLVFDLDNWSYLVELLLHFFGVFSLILVMMWLNHWLSLQNWLNFCISFIGIYLIIFFIVKMKIASDVKRVNQKLSERHQKK</sequence>
<dbReference type="Proteomes" id="UP000035027">
    <property type="component" value="Plasmid pR2"/>
</dbReference>
<feature type="transmembrane region" description="Helical" evidence="1">
    <location>
        <begin position="35"/>
        <end position="57"/>
    </location>
</feature>
<gene>
    <name evidence="2" type="ORF">LsR_01924</name>
</gene>
<dbReference type="InterPro" id="IPR021560">
    <property type="entry name" value="DUF3021"/>
</dbReference>
<dbReference type="RefSeq" id="WP_047036252.1">
    <property type="nucleotide sequence ID" value="NZ_CP011405.1"/>
</dbReference>